<feature type="signal peptide" evidence="1">
    <location>
        <begin position="1"/>
        <end position="22"/>
    </location>
</feature>
<protein>
    <submittedName>
        <fullName evidence="3">Carboxypeptidase regulatory-like domain-containing protein</fullName>
    </submittedName>
</protein>
<feature type="chain" id="PRO_5011605676" evidence="1">
    <location>
        <begin position="23"/>
        <end position="366"/>
    </location>
</feature>
<dbReference type="Pfam" id="PF13620">
    <property type="entry name" value="CarboxypepD_reg"/>
    <property type="match status" value="1"/>
</dbReference>
<keyword evidence="1" id="KW-0732">Signal</keyword>
<dbReference type="Gene3D" id="2.60.40.1120">
    <property type="entry name" value="Carboxypeptidase-like, regulatory domain"/>
    <property type="match status" value="2"/>
</dbReference>
<evidence type="ECO:0000256" key="1">
    <source>
        <dbReference type="SAM" id="SignalP"/>
    </source>
</evidence>
<evidence type="ECO:0000259" key="2">
    <source>
        <dbReference type="Pfam" id="PF14321"/>
    </source>
</evidence>
<dbReference type="EMBL" id="FOFN01000001">
    <property type="protein sequence ID" value="SEP86800.1"/>
    <property type="molecule type" value="Genomic_DNA"/>
</dbReference>
<dbReference type="InterPro" id="IPR013784">
    <property type="entry name" value="Carb-bd-like_fold"/>
</dbReference>
<dbReference type="STRING" id="419940.SAMN05421824_0540"/>
<dbReference type="AlphaFoldDB" id="A0A1H9BCP1"/>
<dbReference type="Pfam" id="PF14321">
    <property type="entry name" value="DUF4382"/>
    <property type="match status" value="1"/>
</dbReference>
<evidence type="ECO:0000313" key="4">
    <source>
        <dbReference type="Proteomes" id="UP000198999"/>
    </source>
</evidence>
<gene>
    <name evidence="3" type="ORF">SAMN05421824_0540</name>
</gene>
<dbReference type="OrthoDB" id="2111471at2"/>
<reference evidence="3 4" key="1">
    <citation type="submission" date="2016-10" db="EMBL/GenBank/DDBJ databases">
        <authorList>
            <person name="de Groot N.N."/>
        </authorList>
    </citation>
    <scope>NUCLEOTIDE SEQUENCE [LARGE SCALE GENOMIC DNA]</scope>
    <source>
        <strain evidence="3 4">DSM 21035</strain>
    </source>
</reference>
<dbReference type="SUPFAM" id="SSF49452">
    <property type="entry name" value="Starch-binding domain-like"/>
    <property type="match status" value="2"/>
</dbReference>
<dbReference type="RefSeq" id="WP_092574991.1">
    <property type="nucleotide sequence ID" value="NZ_FOFN01000001.1"/>
</dbReference>
<dbReference type="GO" id="GO:0004180">
    <property type="term" value="F:carboxypeptidase activity"/>
    <property type="evidence" value="ECO:0007669"/>
    <property type="project" value="UniProtKB-KW"/>
</dbReference>
<feature type="domain" description="DUF4382" evidence="2">
    <location>
        <begin position="36"/>
        <end position="182"/>
    </location>
</feature>
<name>A0A1H9BCP1_9FLAO</name>
<dbReference type="InterPro" id="IPR025491">
    <property type="entry name" value="DUF4382"/>
</dbReference>
<sequence>MKLSKYLKLVFSFVFLMFLVSCDDSDTTKTNAEAPTISIRLVDAPGDFEAVNVEVVDVMIKMDDNSDDDNGWMSLEAESGIVDLLDFTGGISKVLVDRFPIPEGKLTQMRLVLGDGNTIVIKDENDEDETFDLKTPSGQQSGLKLKVNTEIQEGFVYDFVLDFDVEKSIVIAGNSGNIILKPVLYVSAEVNSGIIEGTVSPSDVPVMASVLVDDMGTPETDDDFVISAYTDDTGKFALWGVPPGTYDVVIMPTDDDSDYADTVVEGVTVTKGEVTIIDETIALSLKPASLVGSVSGLATDVIATVAINDTNSTSVNTDATGEYSIENIVPGDYKVTFSATGYVTQEIDVTLEPGEAKELDATLIVE</sequence>
<dbReference type="Proteomes" id="UP000198999">
    <property type="component" value="Unassembled WGS sequence"/>
</dbReference>
<accession>A0A1H9BCP1</accession>
<keyword evidence="3" id="KW-0645">Protease</keyword>
<keyword evidence="4" id="KW-1185">Reference proteome</keyword>
<dbReference type="GO" id="GO:0030246">
    <property type="term" value="F:carbohydrate binding"/>
    <property type="evidence" value="ECO:0007669"/>
    <property type="project" value="InterPro"/>
</dbReference>
<evidence type="ECO:0000313" key="3">
    <source>
        <dbReference type="EMBL" id="SEP86800.1"/>
    </source>
</evidence>
<dbReference type="PROSITE" id="PS51257">
    <property type="entry name" value="PROKAR_LIPOPROTEIN"/>
    <property type="match status" value="1"/>
</dbReference>
<keyword evidence="3" id="KW-0378">Hydrolase</keyword>
<organism evidence="3 4">
    <name type="scientific">Hyunsoonleella jejuensis</name>
    <dbReference type="NCBI Taxonomy" id="419940"/>
    <lineage>
        <taxon>Bacteria</taxon>
        <taxon>Pseudomonadati</taxon>
        <taxon>Bacteroidota</taxon>
        <taxon>Flavobacteriia</taxon>
        <taxon>Flavobacteriales</taxon>
        <taxon>Flavobacteriaceae</taxon>
    </lineage>
</organism>
<keyword evidence="3" id="KW-0121">Carboxypeptidase</keyword>
<proteinExistence type="predicted"/>